<accession>A0A2M8L443</accession>
<reference evidence="3" key="1">
    <citation type="submission" date="2017-09" db="EMBL/GenBank/DDBJ databases">
        <title>Depth-based differentiation of microbial function through sediment-hosted aquifers and enrichment of novel symbionts in the deep terrestrial subsurface.</title>
        <authorList>
            <person name="Probst A.J."/>
            <person name="Ladd B."/>
            <person name="Jarett J.K."/>
            <person name="Geller-Mcgrath D.E."/>
            <person name="Sieber C.M.K."/>
            <person name="Emerson J.B."/>
            <person name="Anantharaman K."/>
            <person name="Thomas B.C."/>
            <person name="Malmstrom R."/>
            <person name="Stieglmeier M."/>
            <person name="Klingl A."/>
            <person name="Woyke T."/>
            <person name="Ryan C.M."/>
            <person name="Banfield J.F."/>
        </authorList>
    </citation>
    <scope>NUCLEOTIDE SEQUENCE [LARGE SCALE GENOMIC DNA]</scope>
</reference>
<organism evidence="2 3">
    <name type="scientific">Candidatus Shapirobacteria bacterium CG10_big_fil_rev_8_21_14_0_10_40_9</name>
    <dbReference type="NCBI Taxonomy" id="1974888"/>
    <lineage>
        <taxon>Bacteria</taxon>
        <taxon>Candidatus Shapironibacteriota</taxon>
    </lineage>
</organism>
<sequence>MALPKFLQSCLPSYDLSKLSLKRDKKIIITQVLNRGDDTALKWLGKTYSQKDIKEVVSSPTRGMWIKSILAYWQKILNIKLPKNTFKKAILDLNP</sequence>
<evidence type="ECO:0000259" key="1">
    <source>
        <dbReference type="Pfam" id="PF21956"/>
    </source>
</evidence>
<protein>
    <recommendedName>
        <fullName evidence="1">DUF6922 domain-containing protein</fullName>
    </recommendedName>
</protein>
<dbReference type="Pfam" id="PF21956">
    <property type="entry name" value="DUF6922"/>
    <property type="match status" value="1"/>
</dbReference>
<comment type="caution">
    <text evidence="2">The sequence shown here is derived from an EMBL/GenBank/DDBJ whole genome shotgun (WGS) entry which is preliminary data.</text>
</comment>
<dbReference type="EMBL" id="PFEK01000021">
    <property type="protein sequence ID" value="PJE67672.1"/>
    <property type="molecule type" value="Genomic_DNA"/>
</dbReference>
<evidence type="ECO:0000313" key="3">
    <source>
        <dbReference type="Proteomes" id="UP000231474"/>
    </source>
</evidence>
<dbReference type="InterPro" id="IPR053830">
    <property type="entry name" value="DUF6922"/>
</dbReference>
<proteinExistence type="predicted"/>
<gene>
    <name evidence="2" type="ORF">COU95_01120</name>
</gene>
<dbReference type="AlphaFoldDB" id="A0A2M8L443"/>
<name>A0A2M8L443_9BACT</name>
<dbReference type="Proteomes" id="UP000231474">
    <property type="component" value="Unassembled WGS sequence"/>
</dbReference>
<evidence type="ECO:0000313" key="2">
    <source>
        <dbReference type="EMBL" id="PJE67672.1"/>
    </source>
</evidence>
<feature type="domain" description="DUF6922" evidence="1">
    <location>
        <begin position="14"/>
        <end position="57"/>
    </location>
</feature>